<dbReference type="InterPro" id="IPR000550">
    <property type="entry name" value="Hppk"/>
</dbReference>
<dbReference type="Gene3D" id="3.30.1130.10">
    <property type="match status" value="1"/>
</dbReference>
<keyword evidence="9" id="KW-0456">Lyase</keyword>
<sequence>MNYGKIELTGLRARGTHGVLDFEHSQAQDFVVDVTLFLDITRATATDNIDDTISYAEVADVARSIIEGEHADLIETLAHRIATRVKALGAEGVAVTVHKPQAPIPHEFADVAVTIEEWDTDAIAVVSIGANLDDPARHVRAAISQIGEITEVVAASQLYRTAPRLAEGQEGQPDYVNAVVIVETGLNPHELLEKLQAIEAGHGRVRDERWGPRTLDLDIITYSDLTLDDPDLTLPHPRAAGRRFVLEPWFSIDPDAELAGHDIRSLLAKLGDQRVELYED</sequence>
<dbReference type="EC" id="4.1.2.25" evidence="9"/>
<evidence type="ECO:0000256" key="6">
    <source>
        <dbReference type="ARBA" id="ARBA00022777"/>
    </source>
</evidence>
<dbReference type="InterPro" id="IPR043133">
    <property type="entry name" value="GTP-CH-I_C/QueF"/>
</dbReference>
<feature type="domain" description="7,8-dihydro-6-hydroxymethylpterin-pyrophosphokinase" evidence="10">
    <location>
        <begin position="209"/>
        <end position="220"/>
    </location>
</feature>
<evidence type="ECO:0000256" key="9">
    <source>
        <dbReference type="RuleBase" id="RU362079"/>
    </source>
</evidence>
<dbReference type="NCBIfam" id="TIGR01498">
    <property type="entry name" value="folK"/>
    <property type="match status" value="1"/>
</dbReference>
<comment type="similarity">
    <text evidence="3">In the N-terminal section; belongs to the DHNA family.</text>
</comment>
<dbReference type="PANTHER" id="PTHR43071">
    <property type="entry name" value="2-AMINO-4-HYDROXY-6-HYDROXYMETHYLDIHYDROPTERIDINE PYROPHOSPHOKINASE"/>
    <property type="match status" value="1"/>
</dbReference>
<name>A0ABV3NBG5_9ACTO</name>
<keyword evidence="4 11" id="KW-0808">Transferase</keyword>
<evidence type="ECO:0000313" key="11">
    <source>
        <dbReference type="EMBL" id="MEW6954551.1"/>
    </source>
</evidence>
<dbReference type="NCBIfam" id="TIGR00526">
    <property type="entry name" value="folB_dom"/>
    <property type="match status" value="1"/>
</dbReference>
<protein>
    <recommendedName>
        <fullName evidence="9">Bifunctional folate synthesis protein</fullName>
    </recommendedName>
    <domain>
        <recommendedName>
            <fullName evidence="9">Dihydroneopterin aldolase</fullName>
            <shortName evidence="9">DHNA</shortName>
            <ecNumber evidence="9">4.1.2.25</ecNumber>
        </recommendedName>
        <alternativeName>
            <fullName evidence="9">7,8-dihydroneopterin aldolase</fullName>
        </alternativeName>
    </domain>
    <domain>
        <recommendedName>
            <fullName evidence="9">2-amino-4-hydroxy-6-hydroxymethyldihydropteridine pyrophosphokinase</fullName>
            <ecNumber evidence="9">2.7.6.3</ecNumber>
        </recommendedName>
        <alternativeName>
            <fullName evidence="9">6-hydroxymethyl-7,8-dihydropterin pyrophosphokinase</fullName>
            <shortName evidence="9">PPPK</shortName>
        </alternativeName>
        <alternativeName>
            <fullName evidence="9">7,8-dihydro-6-hydroxymethylpterin pyrophosphokinase</fullName>
            <shortName evidence="9">HPPK</shortName>
        </alternativeName>
    </domain>
</protein>
<keyword evidence="5" id="KW-0547">Nucleotide-binding</keyword>
<evidence type="ECO:0000256" key="2">
    <source>
        <dbReference type="ARBA" id="ARBA00005051"/>
    </source>
</evidence>
<comment type="catalytic activity">
    <reaction evidence="9">
        <text>7,8-dihydroneopterin = 6-hydroxymethyl-7,8-dihydropterin + glycolaldehyde</text>
        <dbReference type="Rhea" id="RHEA:10540"/>
        <dbReference type="ChEBI" id="CHEBI:17001"/>
        <dbReference type="ChEBI" id="CHEBI:17071"/>
        <dbReference type="ChEBI" id="CHEBI:44841"/>
        <dbReference type="EC" id="4.1.2.25"/>
    </reaction>
</comment>
<evidence type="ECO:0000256" key="8">
    <source>
        <dbReference type="ARBA" id="ARBA00022909"/>
    </source>
</evidence>
<comment type="pathway">
    <text evidence="9">Cofactor biosynthesis; tetrahydrofolate biosynthesis; 2-amino-4-hydroxy-6-hydroxymethyl-7,8-dihydropteridine diphosphate from 7,8-dihydroneopterin triphosphate: step 3/4.</text>
</comment>
<dbReference type="Pfam" id="PF01288">
    <property type="entry name" value="HPPK"/>
    <property type="match status" value="1"/>
</dbReference>
<comment type="caution">
    <text evidence="11">The sequence shown here is derived from an EMBL/GenBank/DDBJ whole genome shotgun (WGS) entry which is preliminary data.</text>
</comment>
<comment type="catalytic activity">
    <reaction evidence="1">
        <text>6-hydroxymethyl-7,8-dihydropterin + ATP = (7,8-dihydropterin-6-yl)methyl diphosphate + AMP + H(+)</text>
        <dbReference type="Rhea" id="RHEA:11412"/>
        <dbReference type="ChEBI" id="CHEBI:15378"/>
        <dbReference type="ChEBI" id="CHEBI:30616"/>
        <dbReference type="ChEBI" id="CHEBI:44841"/>
        <dbReference type="ChEBI" id="CHEBI:72950"/>
        <dbReference type="ChEBI" id="CHEBI:456215"/>
        <dbReference type="EC" id="2.7.6.3"/>
    </reaction>
</comment>
<dbReference type="PANTHER" id="PTHR43071:SF1">
    <property type="entry name" value="2-AMINO-4-HYDROXY-6-HYDROXYMETHYLDIHYDROPTERIDINE PYROPHOSPHOKINASE"/>
    <property type="match status" value="1"/>
</dbReference>
<organism evidence="11 12">
    <name type="scientific">Trueperella pyogenes</name>
    <dbReference type="NCBI Taxonomy" id="1661"/>
    <lineage>
        <taxon>Bacteria</taxon>
        <taxon>Bacillati</taxon>
        <taxon>Actinomycetota</taxon>
        <taxon>Actinomycetes</taxon>
        <taxon>Actinomycetales</taxon>
        <taxon>Actinomycetaceae</taxon>
        <taxon>Trueperella</taxon>
    </lineage>
</organism>
<proteinExistence type="inferred from homology"/>
<reference evidence="11 12" key="1">
    <citation type="submission" date="2024-01" db="EMBL/GenBank/DDBJ databases">
        <title>Genomic analysis and antimicrobial resistance profiles of Trueperella pyogenes isolated from domestic and wild animals.</title>
        <authorList>
            <person name="Magossi G."/>
            <person name="Gzyl K.E."/>
            <person name="Holman D.B."/>
            <person name="Amat S."/>
        </authorList>
    </citation>
    <scope>NUCLEOTIDE SEQUENCE [LARGE SCALE GENOMIC DNA]</scope>
    <source>
        <strain evidence="11 12">1494</strain>
    </source>
</reference>
<keyword evidence="12" id="KW-1185">Reference proteome</keyword>
<comment type="similarity">
    <text evidence="9">Belongs to the DHNA family.</text>
</comment>
<dbReference type="CDD" id="cd00534">
    <property type="entry name" value="DHNA_DHNTPE"/>
    <property type="match status" value="1"/>
</dbReference>
<dbReference type="GO" id="GO:0003848">
    <property type="term" value="F:2-amino-4-hydroxy-6-hydroxymethyldihydropteridine diphosphokinase activity"/>
    <property type="evidence" value="ECO:0007669"/>
    <property type="project" value="UniProtKB-EC"/>
</dbReference>
<evidence type="ECO:0000256" key="3">
    <source>
        <dbReference type="ARBA" id="ARBA00009640"/>
    </source>
</evidence>
<dbReference type="Gene3D" id="3.30.70.560">
    <property type="entry name" value="7,8-Dihydro-6-hydroxymethylpterin-pyrophosphokinase HPPK"/>
    <property type="match status" value="1"/>
</dbReference>
<keyword evidence="7" id="KW-0067">ATP-binding</keyword>
<dbReference type="InterPro" id="IPR035907">
    <property type="entry name" value="Hppk_sf"/>
</dbReference>
<dbReference type="SUPFAM" id="SSF55620">
    <property type="entry name" value="Tetrahydrobiopterin biosynthesis enzymes-like"/>
    <property type="match status" value="1"/>
</dbReference>
<evidence type="ECO:0000259" key="10">
    <source>
        <dbReference type="PROSITE" id="PS00794"/>
    </source>
</evidence>
<dbReference type="Proteomes" id="UP001555100">
    <property type="component" value="Unassembled WGS sequence"/>
</dbReference>
<comment type="function">
    <text evidence="9">Catalyzes the conversion of 7,8-dihydroneopterin to 6-hydroxymethyl-7,8-dihydropterin.</text>
</comment>
<accession>A0ABV3NBG5</accession>
<dbReference type="EMBL" id="JBAGNM010000004">
    <property type="protein sequence ID" value="MEW6954551.1"/>
    <property type="molecule type" value="Genomic_DNA"/>
</dbReference>
<dbReference type="PROSITE" id="PS00794">
    <property type="entry name" value="HPPK"/>
    <property type="match status" value="1"/>
</dbReference>
<evidence type="ECO:0000256" key="7">
    <source>
        <dbReference type="ARBA" id="ARBA00022840"/>
    </source>
</evidence>
<dbReference type="SMART" id="SM00905">
    <property type="entry name" value="FolB"/>
    <property type="match status" value="1"/>
</dbReference>
<dbReference type="SUPFAM" id="SSF55083">
    <property type="entry name" value="6-hydroxymethyl-7,8-dihydropterin pyrophosphokinase, HPPK"/>
    <property type="match status" value="1"/>
</dbReference>
<evidence type="ECO:0000313" key="12">
    <source>
        <dbReference type="Proteomes" id="UP001555100"/>
    </source>
</evidence>
<dbReference type="Pfam" id="PF02152">
    <property type="entry name" value="FolB"/>
    <property type="match status" value="1"/>
</dbReference>
<keyword evidence="8 9" id="KW-0289">Folate biosynthesis</keyword>
<dbReference type="NCBIfam" id="TIGR00525">
    <property type="entry name" value="folB"/>
    <property type="match status" value="1"/>
</dbReference>
<evidence type="ECO:0000256" key="4">
    <source>
        <dbReference type="ARBA" id="ARBA00022679"/>
    </source>
</evidence>
<keyword evidence="6" id="KW-0418">Kinase</keyword>
<comment type="pathway">
    <text evidence="2">Cofactor biosynthesis; tetrahydrofolate biosynthesis; 2-amino-4-hydroxy-6-hydroxymethyl-7,8-dihydropteridine diphosphate from 7,8-dihydroneopterin triphosphate: step 4/4.</text>
</comment>
<dbReference type="EC" id="2.7.6.3" evidence="9"/>
<evidence type="ECO:0000256" key="5">
    <source>
        <dbReference type="ARBA" id="ARBA00022741"/>
    </source>
</evidence>
<dbReference type="CDD" id="cd00483">
    <property type="entry name" value="HPPK"/>
    <property type="match status" value="1"/>
</dbReference>
<dbReference type="InterPro" id="IPR006156">
    <property type="entry name" value="Dihydroneopterin_aldolase"/>
</dbReference>
<gene>
    <name evidence="11" type="primary">folK</name>
    <name evidence="11" type="ORF">V3M73_05875</name>
</gene>
<dbReference type="InterPro" id="IPR006157">
    <property type="entry name" value="FolB_dom"/>
</dbReference>
<evidence type="ECO:0000256" key="1">
    <source>
        <dbReference type="ARBA" id="ARBA00000198"/>
    </source>
</evidence>
<dbReference type="RefSeq" id="WP_024964655.1">
    <property type="nucleotide sequence ID" value="NZ_CP033902.1"/>
</dbReference>